<evidence type="ECO:0000259" key="6">
    <source>
        <dbReference type="Pfam" id="PF00583"/>
    </source>
</evidence>
<dbReference type="Proteomes" id="UP000715095">
    <property type="component" value="Unassembled WGS sequence"/>
</dbReference>
<evidence type="ECO:0000256" key="4">
    <source>
        <dbReference type="ARBA" id="ARBA00023315"/>
    </source>
</evidence>
<feature type="non-terminal residue" evidence="7">
    <location>
        <position position="151"/>
    </location>
</feature>
<accession>A0ABS2DUS0</accession>
<keyword evidence="4" id="KW-0012">Acyltransferase</keyword>
<dbReference type="InterPro" id="IPR000182">
    <property type="entry name" value="GNAT_dom"/>
</dbReference>
<keyword evidence="3" id="KW-0808">Transferase</keyword>
<dbReference type="Gene3D" id="3.40.630.30">
    <property type="match status" value="1"/>
</dbReference>
<dbReference type="SUPFAM" id="SSF55729">
    <property type="entry name" value="Acyl-CoA N-acyltransferases (Nat)"/>
    <property type="match status" value="1"/>
</dbReference>
<keyword evidence="2" id="KW-1277">Toxin-antitoxin system</keyword>
<evidence type="ECO:0000313" key="8">
    <source>
        <dbReference type="Proteomes" id="UP000715095"/>
    </source>
</evidence>
<dbReference type="PANTHER" id="PTHR36449">
    <property type="entry name" value="ACETYLTRANSFERASE-RELATED"/>
    <property type="match status" value="1"/>
</dbReference>
<organism evidence="7 8">
    <name type="scientific">Sutterella massiliensis</name>
    <dbReference type="NCBI Taxonomy" id="1816689"/>
    <lineage>
        <taxon>Bacteria</taxon>
        <taxon>Pseudomonadati</taxon>
        <taxon>Pseudomonadota</taxon>
        <taxon>Betaproteobacteria</taxon>
        <taxon>Burkholderiales</taxon>
        <taxon>Sutterellaceae</taxon>
        <taxon>Sutterella</taxon>
    </lineage>
</organism>
<evidence type="ECO:0000256" key="2">
    <source>
        <dbReference type="ARBA" id="ARBA00022649"/>
    </source>
</evidence>
<comment type="catalytic activity">
    <reaction evidence="5">
        <text>glycyl-tRNA(Gly) + acetyl-CoA = N-acetylglycyl-tRNA(Gly) + CoA + H(+)</text>
        <dbReference type="Rhea" id="RHEA:81867"/>
        <dbReference type="Rhea" id="RHEA-COMP:9683"/>
        <dbReference type="Rhea" id="RHEA-COMP:19766"/>
        <dbReference type="ChEBI" id="CHEBI:15378"/>
        <dbReference type="ChEBI" id="CHEBI:57287"/>
        <dbReference type="ChEBI" id="CHEBI:57288"/>
        <dbReference type="ChEBI" id="CHEBI:78522"/>
        <dbReference type="ChEBI" id="CHEBI:232036"/>
    </reaction>
</comment>
<feature type="domain" description="N-acetyltransferase" evidence="6">
    <location>
        <begin position="48"/>
        <end position="150"/>
    </location>
</feature>
<name>A0ABS2DUS0_9BURK</name>
<evidence type="ECO:0000256" key="3">
    <source>
        <dbReference type="ARBA" id="ARBA00022679"/>
    </source>
</evidence>
<gene>
    <name evidence="7" type="ORF">H6A60_11210</name>
</gene>
<dbReference type="PANTHER" id="PTHR36449:SF1">
    <property type="entry name" value="ACETYLTRANSFERASE"/>
    <property type="match status" value="1"/>
</dbReference>
<dbReference type="CDD" id="cd04301">
    <property type="entry name" value="NAT_SF"/>
    <property type="match status" value="1"/>
</dbReference>
<evidence type="ECO:0000256" key="5">
    <source>
        <dbReference type="ARBA" id="ARBA00049880"/>
    </source>
</evidence>
<keyword evidence="8" id="KW-1185">Reference proteome</keyword>
<comment type="caution">
    <text evidence="7">The sequence shown here is derived from an EMBL/GenBank/DDBJ whole genome shotgun (WGS) entry which is preliminary data.</text>
</comment>
<protein>
    <submittedName>
        <fullName evidence="7">GNAT family N-acetyltransferase</fullName>
    </submittedName>
</protein>
<keyword evidence="1" id="KW-0678">Repressor</keyword>
<evidence type="ECO:0000256" key="1">
    <source>
        <dbReference type="ARBA" id="ARBA00022491"/>
    </source>
</evidence>
<dbReference type="InterPro" id="IPR016181">
    <property type="entry name" value="Acyl_CoA_acyltransferase"/>
</dbReference>
<sequence length="151" mass="16504">MKRDACGSFLNEVSCARASGQGSRALSRKVRLRRRIPHCLASDEGRFQRRKKASRTYLVFTDTGDLAGFFSICANVFEHNLMSAASRRNKPDPIPVVLIGRLAVDQRYQGGGLGAAMLDLAVTISRRIAELCGAVFVAVHPISESAAKFYS</sequence>
<dbReference type="EMBL" id="JACJJC010000069">
    <property type="protein sequence ID" value="MBM6705034.1"/>
    <property type="molecule type" value="Genomic_DNA"/>
</dbReference>
<evidence type="ECO:0000313" key="7">
    <source>
        <dbReference type="EMBL" id="MBM6705034.1"/>
    </source>
</evidence>
<proteinExistence type="predicted"/>
<dbReference type="Pfam" id="PF00583">
    <property type="entry name" value="Acetyltransf_1"/>
    <property type="match status" value="1"/>
</dbReference>
<reference evidence="7 8" key="1">
    <citation type="journal article" date="2021" name="Sci. Rep.">
        <title>The distribution of antibiotic resistance genes in chicken gut microbiota commensals.</title>
        <authorList>
            <person name="Juricova H."/>
            <person name="Matiasovicova J."/>
            <person name="Kubasova T."/>
            <person name="Cejkova D."/>
            <person name="Rychlik I."/>
        </authorList>
    </citation>
    <scope>NUCLEOTIDE SEQUENCE [LARGE SCALE GENOMIC DNA]</scope>
    <source>
        <strain evidence="7 8">An829</strain>
    </source>
</reference>